<comment type="caution">
    <text evidence="1">The sequence shown here is derived from an EMBL/GenBank/DDBJ whole genome shotgun (WGS) entry which is preliminary data.</text>
</comment>
<dbReference type="RefSeq" id="WP_166258443.1">
    <property type="nucleotide sequence ID" value="NZ_JAAMOW010000007.1"/>
</dbReference>
<evidence type="ECO:0000313" key="2">
    <source>
        <dbReference type="Proteomes" id="UP000472676"/>
    </source>
</evidence>
<accession>A0A6M2BUZ5</accession>
<protein>
    <submittedName>
        <fullName evidence="1">Uncharacterized protein</fullName>
    </submittedName>
</protein>
<reference evidence="1 2" key="1">
    <citation type="journal article" date="2014" name="Int. J. Syst. Evol. Microbiol.">
        <title>Solimonas terrae sp. nov., isolated from soil.</title>
        <authorList>
            <person name="Kim S.J."/>
            <person name="Moon J.Y."/>
            <person name="Weon H.Y."/>
            <person name="Ahn J.H."/>
            <person name="Chen W.M."/>
            <person name="Kwon S.W."/>
        </authorList>
    </citation>
    <scope>NUCLEOTIDE SEQUENCE [LARGE SCALE GENOMIC DNA]</scope>
    <source>
        <strain evidence="1 2">KIS83-12</strain>
    </source>
</reference>
<proteinExistence type="predicted"/>
<sequence>MPHDISKDCSDFLRAHAADAVADGRLKASHARELVAAFFGYNTHAALLSESDYPLHQLDEAAVLVPDVRLMNQRRSCLNGLPDLPNSIELAKALVGFLASQHHFSGKAWIYDSLESYVMEVLLPEEDPYISDCLSGVMAETNAYFDEAYYESAEVQNVGDAVEIAVTGSYNGSNDEDRPFCGDQIDMIVTVNLPRVAGKAGFGHPDISASGSVNDDWVDPELRFPADRKPLHA</sequence>
<dbReference type="AlphaFoldDB" id="A0A6M2BUZ5"/>
<dbReference type="EMBL" id="JAAMOW010000007">
    <property type="protein sequence ID" value="NGY05943.1"/>
    <property type="molecule type" value="Genomic_DNA"/>
</dbReference>
<name>A0A6M2BUZ5_9GAMM</name>
<evidence type="ECO:0000313" key="1">
    <source>
        <dbReference type="EMBL" id="NGY05943.1"/>
    </source>
</evidence>
<keyword evidence="2" id="KW-1185">Reference proteome</keyword>
<gene>
    <name evidence="1" type="ORF">G7Y85_14305</name>
</gene>
<organism evidence="1 2">
    <name type="scientific">Solimonas terrae</name>
    <dbReference type="NCBI Taxonomy" id="1396819"/>
    <lineage>
        <taxon>Bacteria</taxon>
        <taxon>Pseudomonadati</taxon>
        <taxon>Pseudomonadota</taxon>
        <taxon>Gammaproteobacteria</taxon>
        <taxon>Nevskiales</taxon>
        <taxon>Nevskiaceae</taxon>
        <taxon>Solimonas</taxon>
    </lineage>
</organism>
<dbReference type="Proteomes" id="UP000472676">
    <property type="component" value="Unassembled WGS sequence"/>
</dbReference>